<proteinExistence type="predicted"/>
<gene>
    <name evidence="1" type="ORF">Q0590_34970</name>
</gene>
<evidence type="ECO:0000313" key="2">
    <source>
        <dbReference type="Proteomes" id="UP001168528"/>
    </source>
</evidence>
<name>A0ABT8RJS2_9BACT</name>
<dbReference type="Proteomes" id="UP001168528">
    <property type="component" value="Unassembled WGS sequence"/>
</dbReference>
<reference evidence="1" key="1">
    <citation type="submission" date="2023-07" db="EMBL/GenBank/DDBJ databases">
        <title>The genome sequence of Rhodocytophaga aerolata KACC 12507.</title>
        <authorList>
            <person name="Zhang X."/>
        </authorList>
    </citation>
    <scope>NUCLEOTIDE SEQUENCE</scope>
    <source>
        <strain evidence="1">KACC 12507</strain>
    </source>
</reference>
<dbReference type="RefSeq" id="WP_302042325.1">
    <property type="nucleotide sequence ID" value="NZ_JAUKPO010000065.1"/>
</dbReference>
<evidence type="ECO:0008006" key="3">
    <source>
        <dbReference type="Google" id="ProtNLM"/>
    </source>
</evidence>
<organism evidence="1 2">
    <name type="scientific">Rhodocytophaga aerolata</name>
    <dbReference type="NCBI Taxonomy" id="455078"/>
    <lineage>
        <taxon>Bacteria</taxon>
        <taxon>Pseudomonadati</taxon>
        <taxon>Bacteroidota</taxon>
        <taxon>Cytophagia</taxon>
        <taxon>Cytophagales</taxon>
        <taxon>Rhodocytophagaceae</taxon>
        <taxon>Rhodocytophaga</taxon>
    </lineage>
</organism>
<dbReference type="EMBL" id="JAUKPO010000065">
    <property type="protein sequence ID" value="MDO1451528.1"/>
    <property type="molecule type" value="Genomic_DNA"/>
</dbReference>
<protein>
    <recommendedName>
        <fullName evidence="3">STAS/SEC14 domain-containing protein</fullName>
    </recommendedName>
</protein>
<keyword evidence="2" id="KW-1185">Reference proteome</keyword>
<accession>A0ABT8RJS2</accession>
<sequence length="132" mass="15412">MKDLVETYAQVIHNQALACLQVKFKGFIPYDNFVKILQHEYAMIRYYKLKKCIIDLREMGIYAPGVSELVKNEWFGQVLKDGLQHVAFVVPESIFGQQSMNKAHQTLKEKNPLTITYFKDLPTAQQWIERTT</sequence>
<evidence type="ECO:0000313" key="1">
    <source>
        <dbReference type="EMBL" id="MDO1451528.1"/>
    </source>
</evidence>
<comment type="caution">
    <text evidence="1">The sequence shown here is derived from an EMBL/GenBank/DDBJ whole genome shotgun (WGS) entry which is preliminary data.</text>
</comment>